<keyword evidence="1" id="KW-0472">Membrane</keyword>
<feature type="transmembrane region" description="Helical" evidence="1">
    <location>
        <begin position="380"/>
        <end position="397"/>
    </location>
</feature>
<feature type="transmembrane region" description="Helical" evidence="1">
    <location>
        <begin position="357"/>
        <end position="373"/>
    </location>
</feature>
<reference evidence="2" key="1">
    <citation type="submission" date="2021-08" db="EMBL/GenBank/DDBJ databases">
        <title>Comparative analyses of Brucepasteria parasyntrophica and Teretinema zuelzerae.</title>
        <authorList>
            <person name="Song Y."/>
            <person name="Brune A."/>
        </authorList>
    </citation>
    <scope>NUCLEOTIDE SEQUENCE</scope>
    <source>
        <strain evidence="2">DSM 1903</strain>
    </source>
</reference>
<accession>A0AAE3JIY3</accession>
<feature type="transmembrane region" description="Helical" evidence="1">
    <location>
        <begin position="334"/>
        <end position="351"/>
    </location>
</feature>
<feature type="transmembrane region" description="Helical" evidence="1">
    <location>
        <begin position="449"/>
        <end position="472"/>
    </location>
</feature>
<keyword evidence="1" id="KW-0812">Transmembrane</keyword>
<keyword evidence="3" id="KW-1185">Reference proteome</keyword>
<dbReference type="EMBL" id="JAINWA010000003">
    <property type="protein sequence ID" value="MCD1654838.1"/>
    <property type="molecule type" value="Genomic_DNA"/>
</dbReference>
<feature type="transmembrane region" description="Helical" evidence="1">
    <location>
        <begin position="301"/>
        <end position="322"/>
    </location>
</feature>
<feature type="transmembrane region" description="Helical" evidence="1">
    <location>
        <begin position="262"/>
        <end position="281"/>
    </location>
</feature>
<dbReference type="RefSeq" id="WP_230755429.1">
    <property type="nucleotide sequence ID" value="NZ_JAINWA010000003.1"/>
</dbReference>
<gene>
    <name evidence="2" type="ORF">K7J14_08990</name>
</gene>
<keyword evidence="1" id="KW-1133">Transmembrane helix</keyword>
<evidence type="ECO:0000256" key="1">
    <source>
        <dbReference type="SAM" id="Phobius"/>
    </source>
</evidence>
<comment type="caution">
    <text evidence="2">The sequence shown here is derived from an EMBL/GenBank/DDBJ whole genome shotgun (WGS) entry which is preliminary data.</text>
</comment>
<evidence type="ECO:0000313" key="2">
    <source>
        <dbReference type="EMBL" id="MCD1654838.1"/>
    </source>
</evidence>
<feature type="transmembrane region" description="Helical" evidence="1">
    <location>
        <begin position="226"/>
        <end position="250"/>
    </location>
</feature>
<evidence type="ECO:0000313" key="3">
    <source>
        <dbReference type="Proteomes" id="UP001198163"/>
    </source>
</evidence>
<dbReference type="Proteomes" id="UP001198163">
    <property type="component" value="Unassembled WGS sequence"/>
</dbReference>
<feature type="transmembrane region" description="Helical" evidence="1">
    <location>
        <begin position="417"/>
        <end position="437"/>
    </location>
</feature>
<proteinExistence type="predicted"/>
<protein>
    <submittedName>
        <fullName evidence="2">Uncharacterized protein</fullName>
    </submittedName>
</protein>
<name>A0AAE3JIY3_9SPIR</name>
<sequence>MSRSVGLIALCFLLILPRMHADGSPSWREFGPSDGKALVVAWRADAGAETERIIDALSEELSRTVLASRVCLAPLASNSLTFRGDSREEIGYSLKSLAAISEAGPIQAVVYIEAGNDDNISAECGAGGLTSPRWLLEKVLALENPQVRLAETRMSLYRLKWVPGDPVLANLLNDGYSAILLRGGEGLASALKRLAVDDSKQDMNGYDRHYLLFQRTNGLAVISEGVIVFAAITAAGFVLFSVFFLGFLFGKSRDQRLKDFRRFWWLPLVYLFVNILCLTAGRLAVQLLLSFRFAHSAAWTLLPQFALLAKLALALFLVDLIFSLNQLIRFPSDGFIYGYFASLACGVNIFLFSATDFSLTFYFLAFYLVVYIASHNSHPATSFAAAILLVAPVIPWARELLKNDWRTISPLFTGTDLWDVKISFYLIPIQFLVSRLLHSAGRFGMKNKLYIPLNAVLMSIPALASAFMLLYVPAWSADRPVHVLIRQRIGKEGSNLTLEAPAVPEGLSPAMDPDARTSSLPEDPEALLPYTLANRRFLERNINTLAISPRIFAERLIIEVRSAEGVSVFSASENFILADAGKTARFGIDTPDGKGATIEFTSEAGVPLEISITALTTKNPWGIIVEHPAITSSYMLEVERIVVANAADQTGEAE</sequence>
<organism evidence="2 3">
    <name type="scientific">Teretinema zuelzerae</name>
    <dbReference type="NCBI Taxonomy" id="156"/>
    <lineage>
        <taxon>Bacteria</taxon>
        <taxon>Pseudomonadati</taxon>
        <taxon>Spirochaetota</taxon>
        <taxon>Spirochaetia</taxon>
        <taxon>Spirochaetales</taxon>
        <taxon>Treponemataceae</taxon>
        <taxon>Teretinema</taxon>
    </lineage>
</organism>
<dbReference type="AlphaFoldDB" id="A0AAE3JIY3"/>